<dbReference type="InterPro" id="IPR010895">
    <property type="entry name" value="CHRD"/>
</dbReference>
<name>A0A6J4NJ11_9BACT</name>
<dbReference type="InterPro" id="IPR028994">
    <property type="entry name" value="Integrin_alpha_N"/>
</dbReference>
<feature type="compositionally biased region" description="Low complexity" evidence="2">
    <location>
        <begin position="153"/>
        <end position="173"/>
    </location>
</feature>
<dbReference type="AlphaFoldDB" id="A0A6J4NJ11"/>
<evidence type="ECO:0000256" key="3">
    <source>
        <dbReference type="SAM" id="SignalP"/>
    </source>
</evidence>
<dbReference type="EMBL" id="CADCUR010000072">
    <property type="protein sequence ID" value="CAA9389544.1"/>
    <property type="molecule type" value="Genomic_DNA"/>
</dbReference>
<proteinExistence type="predicted"/>
<dbReference type="PANTHER" id="PTHR39431">
    <property type="entry name" value="FRPA/C-RELATED PROTEIN"/>
    <property type="match status" value="1"/>
</dbReference>
<evidence type="ECO:0000256" key="1">
    <source>
        <dbReference type="ARBA" id="ARBA00022729"/>
    </source>
</evidence>
<dbReference type="PROSITE" id="PS50933">
    <property type="entry name" value="CHRD"/>
    <property type="match status" value="1"/>
</dbReference>
<evidence type="ECO:0000313" key="5">
    <source>
        <dbReference type="EMBL" id="CAA9389544.1"/>
    </source>
</evidence>
<organism evidence="5">
    <name type="scientific">uncultured Pyrinomonadaceae bacterium</name>
    <dbReference type="NCBI Taxonomy" id="2283094"/>
    <lineage>
        <taxon>Bacteria</taxon>
        <taxon>Pseudomonadati</taxon>
        <taxon>Acidobacteriota</taxon>
        <taxon>Blastocatellia</taxon>
        <taxon>Blastocatellales</taxon>
        <taxon>Pyrinomonadaceae</taxon>
        <taxon>environmental samples</taxon>
    </lineage>
</organism>
<dbReference type="SUPFAM" id="SSF69318">
    <property type="entry name" value="Integrin alpha N-terminal domain"/>
    <property type="match status" value="1"/>
</dbReference>
<feature type="region of interest" description="Disordered" evidence="2">
    <location>
        <begin position="153"/>
        <end position="202"/>
    </location>
</feature>
<dbReference type="SMART" id="SM00754">
    <property type="entry name" value="CHRD"/>
    <property type="match status" value="1"/>
</dbReference>
<dbReference type="Pfam" id="PF13517">
    <property type="entry name" value="FG-GAP_3"/>
    <property type="match status" value="2"/>
</dbReference>
<dbReference type="PANTHER" id="PTHR39431:SF1">
    <property type="entry name" value="FRPA_C-RELATED PROTEIN"/>
    <property type="match status" value="1"/>
</dbReference>
<gene>
    <name evidence="5" type="ORF">AVDCRST_MAG74-908</name>
</gene>
<evidence type="ECO:0000259" key="4">
    <source>
        <dbReference type="PROSITE" id="PS50933"/>
    </source>
</evidence>
<dbReference type="Pfam" id="PF07452">
    <property type="entry name" value="CHRD"/>
    <property type="match status" value="1"/>
</dbReference>
<dbReference type="InterPro" id="IPR013517">
    <property type="entry name" value="FG-GAP"/>
</dbReference>
<keyword evidence="1 3" id="KW-0732">Signal</keyword>
<evidence type="ECO:0000256" key="2">
    <source>
        <dbReference type="SAM" id="MobiDB-lite"/>
    </source>
</evidence>
<feature type="chain" id="PRO_5026836136" description="CHRD domain-containing protein" evidence="3">
    <location>
        <begin position="25"/>
        <end position="715"/>
    </location>
</feature>
<protein>
    <recommendedName>
        <fullName evidence="4">CHRD domain-containing protein</fullName>
    </recommendedName>
</protein>
<accession>A0A6J4NJ11</accession>
<sequence>MTKTVKNRNLLKISAVLMLAFAWAIVPFTVNDTIAEASDISGEVRIGATLTGAAIGGVTPSGFAEHRFEPDGGGERRRLSVQVFSVNLPSGTLLDIYVNNAFVGQIGINSGSGFFNIDTNNGQNVPSVSSGNPIVLRQGAINILTGTFGIVSPSPSPSVSPSGSPSPSVSPTNSPSPSPSISPSVSPSPTVSPSPSPNGGDLFAALNGPTLNGVLPNGFAQYEIHSSRTELEIRVRQINLPPGTALAVLVNNAAVGNLILEGGGEGRLRLRSDNGQTVPVITAGSTIAIRNGVATILSGIFVGGGTTPSPSPSPSVSPTPSQGRYFEAHLTGSRMSPPVATNATGEVKVFLNQNETQATITGEFHNLSSAQTSARIEITVGTTSVVYSFPNIGGTNGNFPNATIPVTAIQVAQLRTGLWSAVIASAGNPNGEIRGQLTSHSNGSDFDGDGSNDISVFRPSAGTWYIQNSQGFSAQILGGANDKLVSGDYDGDGRTDAAVFQNVNGAGVWIIRRSSDGGATTAQFGSAGDTPVRGDFDGDGRSDLAVYRSSNGTWYIQKSSDSGFLGVQFGASEDIPVAADMDGDGKSDIAVFRPSNGAWYWLRSSDGGFGALHFGQSGDIPIAGDFDGDGKADTSVFRPSNGTWYIQRSSNGTYDFRQFGLGTDVPVAGNYDGDNKTDIAVFRPSNGVWYIWRSVDGAFDFRHFGQNGDIPTVNR</sequence>
<feature type="signal peptide" evidence="3">
    <location>
        <begin position="1"/>
        <end position="24"/>
    </location>
</feature>
<dbReference type="Gene3D" id="2.40.128.340">
    <property type="match status" value="1"/>
</dbReference>
<feature type="domain" description="CHRD" evidence="4">
    <location>
        <begin position="322"/>
        <end position="442"/>
    </location>
</feature>
<reference evidence="5" key="1">
    <citation type="submission" date="2020-02" db="EMBL/GenBank/DDBJ databases">
        <authorList>
            <person name="Meier V. D."/>
        </authorList>
    </citation>
    <scope>NUCLEOTIDE SEQUENCE</scope>
    <source>
        <strain evidence="5">AVDCRST_MAG74</strain>
    </source>
</reference>